<organism evidence="2 3">
    <name type="scientific">Sulfurimonas sediminis</name>
    <dbReference type="NCBI Taxonomy" id="2590020"/>
    <lineage>
        <taxon>Bacteria</taxon>
        <taxon>Pseudomonadati</taxon>
        <taxon>Campylobacterota</taxon>
        <taxon>Epsilonproteobacteria</taxon>
        <taxon>Campylobacterales</taxon>
        <taxon>Sulfurimonadaceae</taxon>
        <taxon>Sulfurimonas</taxon>
    </lineage>
</organism>
<dbReference type="Pfam" id="PF03400">
    <property type="entry name" value="DDE_Tnp_IS1"/>
    <property type="match status" value="1"/>
</dbReference>
<dbReference type="KEGG" id="ssei:FJR45_04515"/>
<proteinExistence type="predicted"/>
<reference evidence="2 3" key="1">
    <citation type="submission" date="2019-06" db="EMBL/GenBank/DDBJ databases">
        <title>Sulfurimonas gotlandica sp. nov., a chemoautotrophic and psychrotolerant epsilonproteobacterium isolated from a pelagic redoxcline, and an emended description of the genus Sulfurimonas.</title>
        <authorList>
            <person name="Wang S."/>
            <person name="Jiang L."/>
            <person name="Shao Z."/>
        </authorList>
    </citation>
    <scope>NUCLEOTIDE SEQUENCE [LARGE SCALE GENOMIC DNA]</scope>
    <source>
        <strain evidence="2 3">S2-6</strain>
    </source>
</reference>
<name>A0A7M1B388_9BACT</name>
<evidence type="ECO:0000313" key="2">
    <source>
        <dbReference type="EMBL" id="QOP44217.1"/>
    </source>
</evidence>
<keyword evidence="3" id="KW-1185">Reference proteome</keyword>
<dbReference type="GO" id="GO:0004803">
    <property type="term" value="F:transposase activity"/>
    <property type="evidence" value="ECO:0007669"/>
    <property type="project" value="InterPro"/>
</dbReference>
<sequence>MIMDELYTFIGKKAKRYYLWASIAVTQHGKYFYFYHLSRYKNAGALFEFNQQLPSTDKIYCDGCFSYDKIYGSKASMEKSKITNVIENLNSQIRDKISYLVRRTKAHARSYEWLDNRLAWFFVNKNIGK</sequence>
<dbReference type="KEGG" id="ssei:FJR45_09780"/>
<evidence type="ECO:0000313" key="1">
    <source>
        <dbReference type="EMBL" id="QOP43247.1"/>
    </source>
</evidence>
<dbReference type="GO" id="GO:0003677">
    <property type="term" value="F:DNA binding"/>
    <property type="evidence" value="ECO:0007669"/>
    <property type="project" value="InterPro"/>
</dbReference>
<evidence type="ECO:0000313" key="3">
    <source>
        <dbReference type="Proteomes" id="UP000593719"/>
    </source>
</evidence>
<gene>
    <name evidence="1" type="ORF">FJR45_04515</name>
    <name evidence="2" type="ORF">FJR45_09780</name>
</gene>
<dbReference type="AlphaFoldDB" id="A0A7M1B388"/>
<dbReference type="EMBL" id="CP041235">
    <property type="protein sequence ID" value="QOP44217.1"/>
    <property type="molecule type" value="Genomic_DNA"/>
</dbReference>
<dbReference type="GO" id="GO:0006313">
    <property type="term" value="P:DNA transposition"/>
    <property type="evidence" value="ECO:0007669"/>
    <property type="project" value="InterPro"/>
</dbReference>
<protein>
    <submittedName>
        <fullName evidence="2">IS1 family transposase</fullName>
    </submittedName>
</protein>
<dbReference type="EMBL" id="CP041235">
    <property type="protein sequence ID" value="QOP43247.1"/>
    <property type="molecule type" value="Genomic_DNA"/>
</dbReference>
<accession>A0A7M1B388</accession>
<dbReference type="Proteomes" id="UP000593719">
    <property type="component" value="Chromosome"/>
</dbReference>
<dbReference type="InterPro" id="IPR005063">
    <property type="entry name" value="Transposase_27"/>
</dbReference>